<sequence>MWAVLSVHAGRSGTLGAAPRFHMSVPLTLVGLGASIRGVWARAVDSWLRDPDALALAPLGGALAAPEDGVWSGLLLAAPKKKVSHSRKAMRAANKGLKDRVNLVHCPACSRPKLQHHLCEHCYGDLARSLKQRS</sequence>
<dbReference type="GO" id="GO:0006412">
    <property type="term" value="P:translation"/>
    <property type="evidence" value="ECO:0007669"/>
    <property type="project" value="InterPro"/>
</dbReference>
<accession>A0A2N1J757</accession>
<name>A0A2N1J757_9BASI</name>
<comment type="similarity">
    <text evidence="2">Belongs to the bacterial ribosomal protein bL32 family.</text>
</comment>
<dbReference type="InterPro" id="IPR051991">
    <property type="entry name" value="Mitoribosomal_protein_bL32"/>
</dbReference>
<dbReference type="Proteomes" id="UP000232875">
    <property type="component" value="Unassembled WGS sequence"/>
</dbReference>
<dbReference type="InterPro" id="IPR011332">
    <property type="entry name" value="Ribosomal_zn-bd"/>
</dbReference>
<dbReference type="NCBIfam" id="TIGR01031">
    <property type="entry name" value="rpmF_bact"/>
    <property type="match status" value="1"/>
</dbReference>
<evidence type="ECO:0000256" key="2">
    <source>
        <dbReference type="ARBA" id="ARBA00008560"/>
    </source>
</evidence>
<dbReference type="PANTHER" id="PTHR21026">
    <property type="entry name" value="39S RIBOSOMAL PROTEIN L32, MITOCHONDRIAL"/>
    <property type="match status" value="1"/>
</dbReference>
<evidence type="ECO:0000256" key="6">
    <source>
        <dbReference type="ARBA" id="ARBA00023274"/>
    </source>
</evidence>
<dbReference type="GO" id="GO:0003735">
    <property type="term" value="F:structural constituent of ribosome"/>
    <property type="evidence" value="ECO:0007669"/>
    <property type="project" value="InterPro"/>
</dbReference>
<organism evidence="8 9">
    <name type="scientific">Malassezia vespertilionis</name>
    <dbReference type="NCBI Taxonomy" id="2020962"/>
    <lineage>
        <taxon>Eukaryota</taxon>
        <taxon>Fungi</taxon>
        <taxon>Dikarya</taxon>
        <taxon>Basidiomycota</taxon>
        <taxon>Ustilaginomycotina</taxon>
        <taxon>Malasseziomycetes</taxon>
        <taxon>Malasseziales</taxon>
        <taxon>Malasseziaceae</taxon>
        <taxon>Malassezia</taxon>
    </lineage>
</organism>
<dbReference type="InterPro" id="IPR002677">
    <property type="entry name" value="Ribosomal_bL32"/>
</dbReference>
<keyword evidence="9" id="KW-1185">Reference proteome</keyword>
<evidence type="ECO:0000256" key="5">
    <source>
        <dbReference type="ARBA" id="ARBA00023128"/>
    </source>
</evidence>
<dbReference type="STRING" id="2020962.A0A2N1J757"/>
<evidence type="ECO:0000256" key="3">
    <source>
        <dbReference type="ARBA" id="ARBA00022946"/>
    </source>
</evidence>
<keyword evidence="5" id="KW-0496">Mitochondrion</keyword>
<evidence type="ECO:0000256" key="4">
    <source>
        <dbReference type="ARBA" id="ARBA00022980"/>
    </source>
</evidence>
<proteinExistence type="inferred from homology"/>
<reference evidence="8 9" key="1">
    <citation type="submission" date="2017-10" db="EMBL/GenBank/DDBJ databases">
        <title>A novel species of cold-tolerant Malassezia isolated from bats.</title>
        <authorList>
            <person name="Lorch J.M."/>
            <person name="Palmer J.M."/>
            <person name="Vanderwolf K.J."/>
            <person name="Schmidt K.Z."/>
            <person name="Verant M.L."/>
            <person name="Weller T.J."/>
            <person name="Blehert D.S."/>
        </authorList>
    </citation>
    <scope>NUCLEOTIDE SEQUENCE [LARGE SCALE GENOMIC DNA]</scope>
    <source>
        <strain evidence="8 9">NWHC:44797-103</strain>
    </source>
</reference>
<keyword evidence="4" id="KW-0689">Ribosomal protein</keyword>
<evidence type="ECO:0000313" key="9">
    <source>
        <dbReference type="Proteomes" id="UP000232875"/>
    </source>
</evidence>
<comment type="subcellular location">
    <subcellularLocation>
        <location evidence="1">Mitochondrion</location>
    </subcellularLocation>
</comment>
<keyword evidence="6" id="KW-0687">Ribonucleoprotein</keyword>
<gene>
    <name evidence="8" type="ORF">MVES_003593</name>
</gene>
<keyword evidence="3" id="KW-0809">Transit peptide</keyword>
<evidence type="ECO:0000256" key="7">
    <source>
        <dbReference type="ARBA" id="ARBA00039935"/>
    </source>
</evidence>
<dbReference type="GO" id="GO:0005762">
    <property type="term" value="C:mitochondrial large ribosomal subunit"/>
    <property type="evidence" value="ECO:0007669"/>
    <property type="project" value="TreeGrafter"/>
</dbReference>
<dbReference type="AlphaFoldDB" id="A0A2N1J757"/>
<dbReference type="PANTHER" id="PTHR21026:SF2">
    <property type="entry name" value="LARGE RIBOSOMAL SUBUNIT PROTEIN BL32M"/>
    <property type="match status" value="1"/>
</dbReference>
<dbReference type="EMBL" id="KZ454995">
    <property type="protein sequence ID" value="PKI82381.1"/>
    <property type="molecule type" value="Genomic_DNA"/>
</dbReference>
<dbReference type="SUPFAM" id="SSF57829">
    <property type="entry name" value="Zn-binding ribosomal proteins"/>
    <property type="match status" value="1"/>
</dbReference>
<evidence type="ECO:0000256" key="1">
    <source>
        <dbReference type="ARBA" id="ARBA00004173"/>
    </source>
</evidence>
<protein>
    <recommendedName>
        <fullName evidence="7">Large ribosomal subunit protein bL32m</fullName>
    </recommendedName>
</protein>
<dbReference type="Pfam" id="PF01783">
    <property type="entry name" value="Ribosomal_L32p"/>
    <property type="match status" value="1"/>
</dbReference>
<dbReference type="OrthoDB" id="2014905at2759"/>
<evidence type="ECO:0000313" key="8">
    <source>
        <dbReference type="EMBL" id="PKI82381.1"/>
    </source>
</evidence>